<dbReference type="Pfam" id="PF13639">
    <property type="entry name" value="zf-RING_2"/>
    <property type="match status" value="1"/>
</dbReference>
<evidence type="ECO:0000256" key="2">
    <source>
        <dbReference type="ARBA" id="ARBA00012483"/>
    </source>
</evidence>
<dbReference type="Proteomes" id="UP000317650">
    <property type="component" value="Chromosome 1"/>
</dbReference>
<comment type="catalytic activity">
    <reaction evidence="1">
        <text>S-ubiquitinyl-[E2 ubiquitin-conjugating enzyme]-L-cysteine + [acceptor protein]-L-lysine = [E2 ubiquitin-conjugating enzyme]-L-cysteine + N(6)-ubiquitinyl-[acceptor protein]-L-lysine.</text>
        <dbReference type="EC" id="2.3.2.27"/>
    </reaction>
</comment>
<comment type="caution">
    <text evidence="11">The sequence shown here is derived from an EMBL/GenBank/DDBJ whole genome shotgun (WGS) entry which is preliminary data.</text>
</comment>
<feature type="compositionally biased region" description="Low complexity" evidence="9">
    <location>
        <begin position="409"/>
        <end position="419"/>
    </location>
</feature>
<keyword evidence="12" id="KW-1185">Reference proteome</keyword>
<evidence type="ECO:0000313" key="11">
    <source>
        <dbReference type="EMBL" id="THU63669.1"/>
    </source>
</evidence>
<name>A0A4S8JPF5_MUSBA</name>
<dbReference type="FunFam" id="3.30.40.10:FF:000022">
    <property type="entry name" value="E3 ubiquitin-protein ligase RING1-like"/>
    <property type="match status" value="1"/>
</dbReference>
<dbReference type="SUPFAM" id="SSF57850">
    <property type="entry name" value="RING/U-box"/>
    <property type="match status" value="1"/>
</dbReference>
<dbReference type="GO" id="GO:0061630">
    <property type="term" value="F:ubiquitin protein ligase activity"/>
    <property type="evidence" value="ECO:0007669"/>
    <property type="project" value="UniProtKB-EC"/>
</dbReference>
<dbReference type="PROSITE" id="PS50089">
    <property type="entry name" value="ZF_RING_2"/>
    <property type="match status" value="1"/>
</dbReference>
<protein>
    <recommendedName>
        <fullName evidence="2">RING-type E3 ubiquitin transferase</fullName>
        <ecNumber evidence="2">2.3.2.27</ecNumber>
    </recommendedName>
</protein>
<dbReference type="STRING" id="52838.A0A4S8JPF5"/>
<evidence type="ECO:0000256" key="1">
    <source>
        <dbReference type="ARBA" id="ARBA00000900"/>
    </source>
</evidence>
<evidence type="ECO:0000256" key="7">
    <source>
        <dbReference type="ARBA" id="ARBA00022833"/>
    </source>
</evidence>
<evidence type="ECO:0000256" key="4">
    <source>
        <dbReference type="ARBA" id="ARBA00022723"/>
    </source>
</evidence>
<feature type="compositionally biased region" description="Basic and acidic residues" evidence="9">
    <location>
        <begin position="424"/>
        <end position="436"/>
    </location>
</feature>
<dbReference type="EC" id="2.3.2.27" evidence="2"/>
<sequence>MWGPRHGGAIERRRNSSRSVQLTQSLFPALREIALRRLSHSFSAPKSPDRLLLDPYLPSSSSTAAVATPMSFVGAHGGSAARQHYYCHQCDRTVALAPNAAEISCPICHGGFLEEVEPPNPNPNPNPFFPFAPSSDAFFLSPSLPFFLSSSSSSSPAATSFDLRNPGDLAGLLGPDLVVTRSGPVAPSAAHGAAPFNPMVFLQDYFQQLLSGGANIQVVIEGGPSGGIGNLGDYFIGPGLEQLIQQLAENDPNRYGTPPAAKSAITGLPDIKISVELLASDEAQCSVCMETFKLGDEAKQMPCKHIFHKDCILPWLELHNSCPVCRYELPTDDPDYEQRRGEPAALSARPTVGIRDPGSVGGSAGAFAEGGAPSPRTVERRFRISLPWPFRIFGAQAEGSDAAGGGNDGNARGNGTDANSGRQGDGRSETRQEDLD</sequence>
<dbReference type="AlphaFoldDB" id="A0A4S8JPF5"/>
<feature type="region of interest" description="Disordered" evidence="9">
    <location>
        <begin position="397"/>
        <end position="436"/>
    </location>
</feature>
<dbReference type="CDD" id="cd16667">
    <property type="entry name" value="RING-H2_RNF126-like"/>
    <property type="match status" value="1"/>
</dbReference>
<evidence type="ECO:0000256" key="8">
    <source>
        <dbReference type="PROSITE-ProRule" id="PRU00175"/>
    </source>
</evidence>
<dbReference type="Pfam" id="PF14369">
    <property type="entry name" value="Zn_ribbon_19"/>
    <property type="match status" value="1"/>
</dbReference>
<feature type="domain" description="RING-type" evidence="10">
    <location>
        <begin position="285"/>
        <end position="326"/>
    </location>
</feature>
<dbReference type="GO" id="GO:0005737">
    <property type="term" value="C:cytoplasm"/>
    <property type="evidence" value="ECO:0007669"/>
    <property type="project" value="TreeGrafter"/>
</dbReference>
<dbReference type="InterPro" id="IPR001841">
    <property type="entry name" value="Znf_RING"/>
</dbReference>
<dbReference type="InterPro" id="IPR013083">
    <property type="entry name" value="Znf_RING/FYVE/PHD"/>
</dbReference>
<evidence type="ECO:0000256" key="6">
    <source>
        <dbReference type="ARBA" id="ARBA00022786"/>
    </source>
</evidence>
<keyword evidence="6" id="KW-0833">Ubl conjugation pathway</keyword>
<evidence type="ECO:0000313" key="12">
    <source>
        <dbReference type="Proteomes" id="UP000317650"/>
    </source>
</evidence>
<gene>
    <name evidence="11" type="ORF">C4D60_Mb01t18250</name>
</gene>
<organism evidence="11 12">
    <name type="scientific">Musa balbisiana</name>
    <name type="common">Banana</name>
    <dbReference type="NCBI Taxonomy" id="52838"/>
    <lineage>
        <taxon>Eukaryota</taxon>
        <taxon>Viridiplantae</taxon>
        <taxon>Streptophyta</taxon>
        <taxon>Embryophyta</taxon>
        <taxon>Tracheophyta</taxon>
        <taxon>Spermatophyta</taxon>
        <taxon>Magnoliopsida</taxon>
        <taxon>Liliopsida</taxon>
        <taxon>Zingiberales</taxon>
        <taxon>Musaceae</taxon>
        <taxon>Musa</taxon>
    </lineage>
</organism>
<evidence type="ECO:0000256" key="9">
    <source>
        <dbReference type="SAM" id="MobiDB-lite"/>
    </source>
</evidence>
<dbReference type="GO" id="GO:0008270">
    <property type="term" value="F:zinc ion binding"/>
    <property type="evidence" value="ECO:0007669"/>
    <property type="project" value="UniProtKB-KW"/>
</dbReference>
<dbReference type="SMART" id="SM00184">
    <property type="entry name" value="RING"/>
    <property type="match status" value="1"/>
</dbReference>
<dbReference type="InterPro" id="IPR039525">
    <property type="entry name" value="RNF126-like_zinc-ribbon"/>
</dbReference>
<keyword evidence="7" id="KW-0862">Zinc</keyword>
<dbReference type="EMBL" id="PYDT01000004">
    <property type="protein sequence ID" value="THU63669.1"/>
    <property type="molecule type" value="Genomic_DNA"/>
</dbReference>
<keyword evidence="3" id="KW-0808">Transferase</keyword>
<keyword evidence="4" id="KW-0479">Metal-binding</keyword>
<feature type="region of interest" description="Disordered" evidence="9">
    <location>
        <begin position="336"/>
        <end position="376"/>
    </location>
</feature>
<dbReference type="GO" id="GO:0016567">
    <property type="term" value="P:protein ubiquitination"/>
    <property type="evidence" value="ECO:0007669"/>
    <property type="project" value="TreeGrafter"/>
</dbReference>
<proteinExistence type="predicted"/>
<evidence type="ECO:0000256" key="3">
    <source>
        <dbReference type="ARBA" id="ARBA00022679"/>
    </source>
</evidence>
<reference evidence="11 12" key="1">
    <citation type="journal article" date="2019" name="Nat. Plants">
        <title>Genome sequencing of Musa balbisiana reveals subgenome evolution and function divergence in polyploid bananas.</title>
        <authorList>
            <person name="Yao X."/>
        </authorList>
    </citation>
    <scope>NUCLEOTIDE SEQUENCE [LARGE SCALE GENOMIC DNA]</scope>
    <source>
        <strain evidence="12">cv. DH-PKW</strain>
        <tissue evidence="11">Leaves</tissue>
    </source>
</reference>
<feature type="compositionally biased region" description="Low complexity" evidence="9">
    <location>
        <begin position="365"/>
        <end position="375"/>
    </location>
</feature>
<accession>A0A4S8JPF5</accession>
<dbReference type="PANTHER" id="PTHR15710">
    <property type="entry name" value="E3 UBIQUITIN-PROTEIN LIGASE PRAJA"/>
    <property type="match status" value="1"/>
</dbReference>
<dbReference type="Gene3D" id="3.30.40.10">
    <property type="entry name" value="Zinc/RING finger domain, C3HC4 (zinc finger)"/>
    <property type="match status" value="1"/>
</dbReference>
<keyword evidence="5 8" id="KW-0863">Zinc-finger</keyword>
<evidence type="ECO:0000256" key="5">
    <source>
        <dbReference type="ARBA" id="ARBA00022771"/>
    </source>
</evidence>
<evidence type="ECO:0000259" key="10">
    <source>
        <dbReference type="PROSITE" id="PS50089"/>
    </source>
</evidence>
<dbReference type="PANTHER" id="PTHR15710:SF202">
    <property type="entry name" value="RING-TYPE E3 UBIQUITIN TRANSFERASE"/>
    <property type="match status" value="1"/>
</dbReference>